<keyword evidence="3" id="KW-0804">Transcription</keyword>
<name>A0ABY5PGL3_9ACTN</name>
<evidence type="ECO:0000256" key="2">
    <source>
        <dbReference type="ARBA" id="ARBA00023125"/>
    </source>
</evidence>
<feature type="DNA-binding region" description="H-T-H motif" evidence="4">
    <location>
        <begin position="37"/>
        <end position="56"/>
    </location>
</feature>
<sequence>MDAAPVTRTRLPRAERMEQTLTAAHALFAERGFTAVTMDDVAAAVGVTKPLLYNYFGNKERLYLACLEQSANALVSTVVDAVAAADRPADALGDGIRAFFDFVEQDRSSWAVLFDETLPANGEIADQVAQYREQILDAVASASLQQFPADRREQVRVETEALSTAILGAVEALTRWWLRTEAIPAHYAAELLIATIQPGLRQVSELPDTTAGEPNP</sequence>
<dbReference type="PRINTS" id="PR00455">
    <property type="entry name" value="HTHTETR"/>
</dbReference>
<dbReference type="EMBL" id="CP088295">
    <property type="protein sequence ID" value="UUY03780.1"/>
    <property type="molecule type" value="Genomic_DNA"/>
</dbReference>
<dbReference type="PROSITE" id="PS01081">
    <property type="entry name" value="HTH_TETR_1"/>
    <property type="match status" value="1"/>
</dbReference>
<dbReference type="PANTHER" id="PTHR30055">
    <property type="entry name" value="HTH-TYPE TRANSCRIPTIONAL REGULATOR RUTR"/>
    <property type="match status" value="1"/>
</dbReference>
<dbReference type="InterPro" id="IPR009057">
    <property type="entry name" value="Homeodomain-like_sf"/>
</dbReference>
<gene>
    <name evidence="6" type="ORF">LRS13_24485</name>
</gene>
<evidence type="ECO:0000313" key="6">
    <source>
        <dbReference type="EMBL" id="UUY03780.1"/>
    </source>
</evidence>
<dbReference type="InterPro" id="IPR036271">
    <property type="entry name" value="Tet_transcr_reg_TetR-rel_C_sf"/>
</dbReference>
<reference evidence="7" key="1">
    <citation type="submission" date="2021-11" db="EMBL/GenBank/DDBJ databases">
        <title>Cultivation dependent microbiological survey of springs from the worlds oldest radium mine currently devoted to the extraction of radon-saturated water.</title>
        <authorList>
            <person name="Kapinusova G."/>
            <person name="Smrhova T."/>
            <person name="Strejcek M."/>
            <person name="Suman J."/>
            <person name="Jani K."/>
            <person name="Pajer P."/>
            <person name="Uhlik O."/>
        </authorList>
    </citation>
    <scope>NUCLEOTIDE SEQUENCE [LARGE SCALE GENOMIC DNA]</scope>
    <source>
        <strain evidence="7">J379</strain>
    </source>
</reference>
<keyword evidence="1" id="KW-0805">Transcription regulation</keyword>
<feature type="domain" description="HTH tetR-type" evidence="5">
    <location>
        <begin position="14"/>
        <end position="74"/>
    </location>
</feature>
<dbReference type="PROSITE" id="PS50977">
    <property type="entry name" value="HTH_TETR_2"/>
    <property type="match status" value="1"/>
</dbReference>
<keyword evidence="2 4" id="KW-0238">DNA-binding</keyword>
<keyword evidence="7" id="KW-1185">Reference proteome</keyword>
<dbReference type="Proteomes" id="UP001058860">
    <property type="component" value="Chromosome"/>
</dbReference>
<dbReference type="Pfam" id="PF00440">
    <property type="entry name" value="TetR_N"/>
    <property type="match status" value="1"/>
</dbReference>
<accession>A0ABY5PGL3</accession>
<dbReference type="InterPro" id="IPR050109">
    <property type="entry name" value="HTH-type_TetR-like_transc_reg"/>
</dbReference>
<dbReference type="Pfam" id="PF21943">
    <property type="entry name" value="TetR_C_46"/>
    <property type="match status" value="1"/>
</dbReference>
<evidence type="ECO:0000256" key="3">
    <source>
        <dbReference type="ARBA" id="ARBA00023163"/>
    </source>
</evidence>
<dbReference type="SUPFAM" id="SSF48498">
    <property type="entry name" value="Tetracyclin repressor-like, C-terminal domain"/>
    <property type="match status" value="1"/>
</dbReference>
<organism evidence="6 7">
    <name type="scientific">Svornostia abyssi</name>
    <dbReference type="NCBI Taxonomy" id="2898438"/>
    <lineage>
        <taxon>Bacteria</taxon>
        <taxon>Bacillati</taxon>
        <taxon>Actinomycetota</taxon>
        <taxon>Thermoleophilia</taxon>
        <taxon>Solirubrobacterales</taxon>
        <taxon>Baekduiaceae</taxon>
        <taxon>Svornostia</taxon>
    </lineage>
</organism>
<protein>
    <submittedName>
        <fullName evidence="6">TetR/AcrR family transcriptional regulator</fullName>
    </submittedName>
</protein>
<evidence type="ECO:0000256" key="1">
    <source>
        <dbReference type="ARBA" id="ARBA00023015"/>
    </source>
</evidence>
<dbReference type="InterPro" id="IPR001647">
    <property type="entry name" value="HTH_TetR"/>
</dbReference>
<dbReference type="Gene3D" id="1.10.357.10">
    <property type="entry name" value="Tetracycline Repressor, domain 2"/>
    <property type="match status" value="1"/>
</dbReference>
<evidence type="ECO:0000259" key="5">
    <source>
        <dbReference type="PROSITE" id="PS50977"/>
    </source>
</evidence>
<dbReference type="InterPro" id="IPR023772">
    <property type="entry name" value="DNA-bd_HTH_TetR-type_CS"/>
</dbReference>
<proteinExistence type="predicted"/>
<evidence type="ECO:0000313" key="7">
    <source>
        <dbReference type="Proteomes" id="UP001058860"/>
    </source>
</evidence>
<dbReference type="SUPFAM" id="SSF46689">
    <property type="entry name" value="Homeodomain-like"/>
    <property type="match status" value="1"/>
</dbReference>
<dbReference type="RefSeq" id="WP_353864283.1">
    <property type="nucleotide sequence ID" value="NZ_CP088295.1"/>
</dbReference>
<dbReference type="PANTHER" id="PTHR30055:SF158">
    <property type="entry name" value="POSSIBLE TRANSCRIPTIONAL REGULATORY PROTEIN (PROBABLY TETR-FAMILY)"/>
    <property type="match status" value="1"/>
</dbReference>
<dbReference type="InterPro" id="IPR054129">
    <property type="entry name" value="DesT_TetR_C"/>
</dbReference>
<evidence type="ECO:0000256" key="4">
    <source>
        <dbReference type="PROSITE-ProRule" id="PRU00335"/>
    </source>
</evidence>